<feature type="domain" description="C2H2-type" evidence="2">
    <location>
        <begin position="35"/>
        <end position="58"/>
    </location>
</feature>
<comment type="caution">
    <text evidence="3">The sequence shown here is derived from an EMBL/GenBank/DDBJ whole genome shotgun (WGS) entry which is preliminary data.</text>
</comment>
<sequence length="311" mass="34459">MRLNSASIRSFSPVLFFLVMPPHRGNRKTIADLLCQFPGCGRAFKTAFGLTRHVHAYHDNPTHDNANVGASLHPPIDAPATDIARDSPMPDWEPLARAASPSEASQSDVASQNSPGWRRIHHPFLTARPCDEDGVYLPEGAKPRPQCELAPDEWDPYETEVQFRLADFAFRKAQISGSNIDELMEIWALDKLKSDELAPFANADHLYETIDATTLGDAPWKCLVTDPVSTAASAPEWARRSYEIWYRDPEVVVKNLLDNPDFDGLFDYSAYVSGETLMPSLDPIKRRVSAHVSASPLASLCLHPSLCIPAP</sequence>
<feature type="region of interest" description="Disordered" evidence="1">
    <location>
        <begin position="65"/>
        <end position="117"/>
    </location>
</feature>
<protein>
    <submittedName>
        <fullName evidence="3">C2H2-type domain-containing protein</fullName>
    </submittedName>
</protein>
<evidence type="ECO:0000259" key="2">
    <source>
        <dbReference type="PROSITE" id="PS00028"/>
    </source>
</evidence>
<evidence type="ECO:0000313" key="3">
    <source>
        <dbReference type="EMBL" id="KAF7299519.1"/>
    </source>
</evidence>
<dbReference type="InterPro" id="IPR041078">
    <property type="entry name" value="Plavaka"/>
</dbReference>
<reference evidence="3" key="1">
    <citation type="submission" date="2020-05" db="EMBL/GenBank/DDBJ databases">
        <title>Mycena genomes resolve the evolution of fungal bioluminescence.</title>
        <authorList>
            <person name="Tsai I.J."/>
        </authorList>
    </citation>
    <scope>NUCLEOTIDE SEQUENCE</scope>
    <source>
        <strain evidence="3">171206Taipei</strain>
    </source>
</reference>
<dbReference type="OrthoDB" id="3199698at2759"/>
<dbReference type="Proteomes" id="UP000636479">
    <property type="component" value="Unassembled WGS sequence"/>
</dbReference>
<dbReference type="EMBL" id="JACAZF010000007">
    <property type="protein sequence ID" value="KAF7299519.1"/>
    <property type="molecule type" value="Genomic_DNA"/>
</dbReference>
<name>A0A8H6VZ54_9AGAR</name>
<feature type="compositionally biased region" description="Polar residues" evidence="1">
    <location>
        <begin position="102"/>
        <end position="115"/>
    </location>
</feature>
<organism evidence="3 4">
    <name type="scientific">Mycena indigotica</name>
    <dbReference type="NCBI Taxonomy" id="2126181"/>
    <lineage>
        <taxon>Eukaryota</taxon>
        <taxon>Fungi</taxon>
        <taxon>Dikarya</taxon>
        <taxon>Basidiomycota</taxon>
        <taxon>Agaricomycotina</taxon>
        <taxon>Agaricomycetes</taxon>
        <taxon>Agaricomycetidae</taxon>
        <taxon>Agaricales</taxon>
        <taxon>Marasmiineae</taxon>
        <taxon>Mycenaceae</taxon>
        <taxon>Mycena</taxon>
    </lineage>
</organism>
<keyword evidence="4" id="KW-1185">Reference proteome</keyword>
<gene>
    <name evidence="3" type="ORF">MIND_00902300</name>
</gene>
<dbReference type="Gene3D" id="3.30.160.60">
    <property type="entry name" value="Classic Zinc Finger"/>
    <property type="match status" value="1"/>
</dbReference>
<dbReference type="AlphaFoldDB" id="A0A8H6VZ54"/>
<evidence type="ECO:0000313" key="4">
    <source>
        <dbReference type="Proteomes" id="UP000636479"/>
    </source>
</evidence>
<dbReference type="Pfam" id="PF18759">
    <property type="entry name" value="Plavaka"/>
    <property type="match status" value="1"/>
</dbReference>
<dbReference type="GeneID" id="59348181"/>
<dbReference type="RefSeq" id="XP_037218907.1">
    <property type="nucleotide sequence ID" value="XM_037365665.1"/>
</dbReference>
<dbReference type="PROSITE" id="PS00028">
    <property type="entry name" value="ZINC_FINGER_C2H2_1"/>
    <property type="match status" value="1"/>
</dbReference>
<proteinExistence type="predicted"/>
<evidence type="ECO:0000256" key="1">
    <source>
        <dbReference type="SAM" id="MobiDB-lite"/>
    </source>
</evidence>
<dbReference type="InterPro" id="IPR013087">
    <property type="entry name" value="Znf_C2H2_type"/>
</dbReference>
<accession>A0A8H6VZ54</accession>